<reference evidence="8" key="1">
    <citation type="submission" date="2016-10" db="EMBL/GenBank/DDBJ databases">
        <authorList>
            <person name="Varghese N."/>
            <person name="Submissions S."/>
        </authorList>
    </citation>
    <scope>NUCLEOTIDE SEQUENCE [LARGE SCALE GENOMIC DNA]</scope>
    <source>
        <strain evidence="8">930I</strain>
    </source>
</reference>
<dbReference type="InterPro" id="IPR003439">
    <property type="entry name" value="ABC_transporter-like_ATP-bd"/>
</dbReference>
<keyword evidence="8" id="KW-1185">Reference proteome</keyword>
<dbReference type="OrthoDB" id="9778547at2"/>
<evidence type="ECO:0000256" key="5">
    <source>
        <dbReference type="SAM" id="MobiDB-lite"/>
    </source>
</evidence>
<evidence type="ECO:0000256" key="4">
    <source>
        <dbReference type="ARBA" id="ARBA00022840"/>
    </source>
</evidence>
<organism evidence="7 8">
    <name type="scientific">Roseospirillum parvum</name>
    <dbReference type="NCBI Taxonomy" id="83401"/>
    <lineage>
        <taxon>Bacteria</taxon>
        <taxon>Pseudomonadati</taxon>
        <taxon>Pseudomonadota</taxon>
        <taxon>Alphaproteobacteria</taxon>
        <taxon>Rhodospirillales</taxon>
        <taxon>Rhodospirillaceae</taxon>
        <taxon>Roseospirillum</taxon>
    </lineage>
</organism>
<evidence type="ECO:0000313" key="7">
    <source>
        <dbReference type="EMBL" id="SDG57053.1"/>
    </source>
</evidence>
<dbReference type="Proteomes" id="UP000217076">
    <property type="component" value="Unassembled WGS sequence"/>
</dbReference>
<comment type="similarity">
    <text evidence="1">Belongs to the ABC transporter superfamily.</text>
</comment>
<name>A0A1G7VBD9_9PROT</name>
<sequence>MIEIDNVVFDYPGLRALDGVSCTLPAGRVTALVGPNGAGKTTLMRCIAGLERPLAGRIRVDGIDVALAPRKVHARLGFLYDFYGHYEDLTVAQALRYRVAAQGVPKAERADKVALAIHRLGLGQRAGQPAATLSRGWRQKAAIALAIVHDPQVVMLDEPASGLDPEARGDLSALILDLNRAGKTLLVSSHILAELADYSSHVLVLRDGHAAPLRPVLDDEAAPGGETLVEVRLASPLADWAAVLSALPAPPRLIAAEPTRATLAAPPDAAGRAALLAGLIGQGLAVSAFAPARADLAAAYQAALRPTPSPATPPATDSGEARP</sequence>
<dbReference type="GO" id="GO:0005524">
    <property type="term" value="F:ATP binding"/>
    <property type="evidence" value="ECO:0007669"/>
    <property type="project" value="UniProtKB-KW"/>
</dbReference>
<accession>A0A1G7VBD9</accession>
<feature type="region of interest" description="Disordered" evidence="5">
    <location>
        <begin position="304"/>
        <end position="323"/>
    </location>
</feature>
<keyword evidence="4 7" id="KW-0067">ATP-binding</keyword>
<dbReference type="PROSITE" id="PS50893">
    <property type="entry name" value="ABC_TRANSPORTER_2"/>
    <property type="match status" value="1"/>
</dbReference>
<dbReference type="InterPro" id="IPR003593">
    <property type="entry name" value="AAA+_ATPase"/>
</dbReference>
<dbReference type="CDD" id="cd03230">
    <property type="entry name" value="ABC_DR_subfamily_A"/>
    <property type="match status" value="1"/>
</dbReference>
<evidence type="ECO:0000256" key="2">
    <source>
        <dbReference type="ARBA" id="ARBA00022448"/>
    </source>
</evidence>
<dbReference type="Gene3D" id="3.40.50.300">
    <property type="entry name" value="P-loop containing nucleotide triphosphate hydrolases"/>
    <property type="match status" value="1"/>
</dbReference>
<dbReference type="STRING" id="83401.SAMN05421742_101604"/>
<gene>
    <name evidence="7" type="ORF">SAMN05421742_101604</name>
</gene>
<feature type="domain" description="ABC transporter" evidence="6">
    <location>
        <begin position="2"/>
        <end position="232"/>
    </location>
</feature>
<keyword evidence="3" id="KW-0547">Nucleotide-binding</keyword>
<protein>
    <submittedName>
        <fullName evidence="7">ABC-2 type transport system ATP-binding protein</fullName>
    </submittedName>
</protein>
<dbReference type="PANTHER" id="PTHR43335:SF2">
    <property type="entry name" value="ABC TRANSPORTER, ATP-BINDING PROTEIN"/>
    <property type="match status" value="1"/>
</dbReference>
<dbReference type="GO" id="GO:0016887">
    <property type="term" value="F:ATP hydrolysis activity"/>
    <property type="evidence" value="ECO:0007669"/>
    <property type="project" value="InterPro"/>
</dbReference>
<dbReference type="PANTHER" id="PTHR43335">
    <property type="entry name" value="ABC TRANSPORTER, ATP-BINDING PROTEIN"/>
    <property type="match status" value="1"/>
</dbReference>
<proteinExistence type="inferred from homology"/>
<dbReference type="Pfam" id="PF00005">
    <property type="entry name" value="ABC_tran"/>
    <property type="match status" value="1"/>
</dbReference>
<evidence type="ECO:0000256" key="3">
    <source>
        <dbReference type="ARBA" id="ARBA00022741"/>
    </source>
</evidence>
<evidence type="ECO:0000313" key="8">
    <source>
        <dbReference type="Proteomes" id="UP000217076"/>
    </source>
</evidence>
<dbReference type="RefSeq" id="WP_092615131.1">
    <property type="nucleotide sequence ID" value="NZ_FNCV01000001.1"/>
</dbReference>
<evidence type="ECO:0000259" key="6">
    <source>
        <dbReference type="PROSITE" id="PS50893"/>
    </source>
</evidence>
<dbReference type="InterPro" id="IPR027417">
    <property type="entry name" value="P-loop_NTPase"/>
</dbReference>
<keyword evidence="2" id="KW-0813">Transport</keyword>
<dbReference type="SMART" id="SM00382">
    <property type="entry name" value="AAA"/>
    <property type="match status" value="1"/>
</dbReference>
<evidence type="ECO:0000256" key="1">
    <source>
        <dbReference type="ARBA" id="ARBA00005417"/>
    </source>
</evidence>
<dbReference type="EMBL" id="FNCV01000001">
    <property type="protein sequence ID" value="SDG57053.1"/>
    <property type="molecule type" value="Genomic_DNA"/>
</dbReference>
<dbReference type="AlphaFoldDB" id="A0A1G7VBD9"/>
<dbReference type="SUPFAM" id="SSF52540">
    <property type="entry name" value="P-loop containing nucleoside triphosphate hydrolases"/>
    <property type="match status" value="1"/>
</dbReference>